<dbReference type="Proteomes" id="UP000807469">
    <property type="component" value="Unassembled WGS sequence"/>
</dbReference>
<reference evidence="2" key="1">
    <citation type="submission" date="2020-11" db="EMBL/GenBank/DDBJ databases">
        <authorList>
            <consortium name="DOE Joint Genome Institute"/>
            <person name="Ahrendt S."/>
            <person name="Riley R."/>
            <person name="Andreopoulos W."/>
            <person name="Labutti K."/>
            <person name="Pangilinan J."/>
            <person name="Ruiz-Duenas F.J."/>
            <person name="Barrasa J.M."/>
            <person name="Sanchez-Garcia M."/>
            <person name="Camarero S."/>
            <person name="Miyauchi S."/>
            <person name="Serrano A."/>
            <person name="Linde D."/>
            <person name="Babiker R."/>
            <person name="Drula E."/>
            <person name="Ayuso-Fernandez I."/>
            <person name="Pacheco R."/>
            <person name="Padilla G."/>
            <person name="Ferreira P."/>
            <person name="Barriuso J."/>
            <person name="Kellner H."/>
            <person name="Castanera R."/>
            <person name="Alfaro M."/>
            <person name="Ramirez L."/>
            <person name="Pisabarro A.G."/>
            <person name="Kuo A."/>
            <person name="Tritt A."/>
            <person name="Lipzen A."/>
            <person name="He G."/>
            <person name="Yan M."/>
            <person name="Ng V."/>
            <person name="Cullen D."/>
            <person name="Martin F."/>
            <person name="Rosso M.-N."/>
            <person name="Henrissat B."/>
            <person name="Hibbett D."/>
            <person name="Martinez A.T."/>
            <person name="Grigoriev I.V."/>
        </authorList>
    </citation>
    <scope>NUCLEOTIDE SEQUENCE</scope>
    <source>
        <strain evidence="2">CIRM-BRFM 674</strain>
    </source>
</reference>
<evidence type="ECO:0000313" key="3">
    <source>
        <dbReference type="Proteomes" id="UP000807469"/>
    </source>
</evidence>
<accession>A0A9P6D2C7</accession>
<evidence type="ECO:0000256" key="1">
    <source>
        <dbReference type="SAM" id="MobiDB-lite"/>
    </source>
</evidence>
<dbReference type="EMBL" id="MU155180">
    <property type="protein sequence ID" value="KAF9481299.1"/>
    <property type="molecule type" value="Genomic_DNA"/>
</dbReference>
<feature type="compositionally biased region" description="Low complexity" evidence="1">
    <location>
        <begin position="599"/>
        <end position="640"/>
    </location>
</feature>
<sequence>MTAGGCRAQALSILRTRRPSWAHAGLEAYQFCVRRRPTVSEPYCPNRRFAGKNTLGWELGWAALIKIWRGASGKLIPPQVVHAVFAPNAGRQRKKKRKKGKTDAIVDALAENKLRWMPVKDQNFGHRKHEAQAEWCSESVSSKDSPMRGISQRMNSMEGSSALLHMLRIWLCIFFHERVPSSPTFDILDVSGLGRVEPKSKSSSFFSPNLRSTLKESPLPFGKDYMNHDAGVYRQLSPDPSESLLSPLPVSWPNNRLSLGAGDIYHSDFMFPGPVGGSKDVPVTEGDEDDFCPDFSFSPLPWTSPSSVDTDLDDDSLTSSTSSLSPDYQDTHSPLESDDEEEFDPNRYFSQLSSPMHHDDHRYHIDQYPSHFDLYDEALSPLSLSSPHQRRLSPESHTASPPALIPDSFGLPPSPQWSLYNIDGASTCVPCSPSRRRSADLPLLDEDPFGLQEGSSISSSSLSMDDLTINSERHQRWLSLPGAETDDDLIPRELGSKNYIPDPTIAVPTTPPSPSTGSLLLWDVDGDDDIDRRRPISPEDFDLDPAIFADLPDDETGAEAQKIYQLKQRTTGRESWEREKSRELSTLLRLKLKLDETGSPSSHASPLSSPPSSVSAAAAPTDPVPSSCDSPPKPSPCLSSIGRSGCTAPPTYRIPHRKPSISSMDQLVANMVFHRQQESSPLRKKPVRARTWSPPDLNARSHPTPKSPLRQVLLPEDMEEVEEGLGQLVESPLPLSPLCLEADLAMSMVE</sequence>
<gene>
    <name evidence="2" type="ORF">BDN70DRAFT_893423</name>
</gene>
<keyword evidence="3" id="KW-1185">Reference proteome</keyword>
<name>A0A9P6D2C7_9AGAR</name>
<proteinExistence type="predicted"/>
<feature type="region of interest" description="Disordered" evidence="1">
    <location>
        <begin position="596"/>
        <end position="658"/>
    </location>
</feature>
<protein>
    <submittedName>
        <fullName evidence="2">Uncharacterized protein</fullName>
    </submittedName>
</protein>
<organism evidence="2 3">
    <name type="scientific">Pholiota conissans</name>
    <dbReference type="NCBI Taxonomy" id="109636"/>
    <lineage>
        <taxon>Eukaryota</taxon>
        <taxon>Fungi</taxon>
        <taxon>Dikarya</taxon>
        <taxon>Basidiomycota</taxon>
        <taxon>Agaricomycotina</taxon>
        <taxon>Agaricomycetes</taxon>
        <taxon>Agaricomycetidae</taxon>
        <taxon>Agaricales</taxon>
        <taxon>Agaricineae</taxon>
        <taxon>Strophariaceae</taxon>
        <taxon>Pholiota</taxon>
    </lineage>
</organism>
<feature type="region of interest" description="Disordered" evidence="1">
    <location>
        <begin position="530"/>
        <end position="553"/>
    </location>
</feature>
<dbReference type="OrthoDB" id="3256408at2759"/>
<dbReference type="AlphaFoldDB" id="A0A9P6D2C7"/>
<evidence type="ECO:0000313" key="2">
    <source>
        <dbReference type="EMBL" id="KAF9481299.1"/>
    </source>
</evidence>
<feature type="region of interest" description="Disordered" evidence="1">
    <location>
        <begin position="384"/>
        <end position="410"/>
    </location>
</feature>
<feature type="compositionally biased region" description="Low complexity" evidence="1">
    <location>
        <begin position="317"/>
        <end position="327"/>
    </location>
</feature>
<feature type="region of interest" description="Disordered" evidence="1">
    <location>
        <begin position="676"/>
        <end position="709"/>
    </location>
</feature>
<feature type="region of interest" description="Disordered" evidence="1">
    <location>
        <begin position="302"/>
        <end position="342"/>
    </location>
</feature>
<comment type="caution">
    <text evidence="2">The sequence shown here is derived from an EMBL/GenBank/DDBJ whole genome shotgun (WGS) entry which is preliminary data.</text>
</comment>